<dbReference type="Proteomes" id="UP000516260">
    <property type="component" value="Chromosome 14"/>
</dbReference>
<protein>
    <submittedName>
        <fullName evidence="2">Uncharacterized protein</fullName>
    </submittedName>
</protein>
<proteinExistence type="predicted"/>
<name>A0A4Z2C4Q0_9TELE</name>
<gene>
    <name evidence="2" type="ORF">fugu_013390</name>
</gene>
<dbReference type="EMBL" id="SWLE01000006">
    <property type="protein sequence ID" value="TNM98826.1"/>
    <property type="molecule type" value="Genomic_DNA"/>
</dbReference>
<reference evidence="2 3" key="1">
    <citation type="submission" date="2019-04" db="EMBL/GenBank/DDBJ databases">
        <title>The sequence and de novo assembly of Takifugu bimaculatus genome using PacBio and Hi-C technologies.</title>
        <authorList>
            <person name="Xu P."/>
            <person name="Liu B."/>
            <person name="Zhou Z."/>
        </authorList>
    </citation>
    <scope>NUCLEOTIDE SEQUENCE [LARGE SCALE GENOMIC DNA]</scope>
    <source>
        <strain evidence="2">TB-2018</strain>
        <tissue evidence="2">Muscle</tissue>
    </source>
</reference>
<evidence type="ECO:0000256" key="1">
    <source>
        <dbReference type="SAM" id="MobiDB-lite"/>
    </source>
</evidence>
<keyword evidence="3" id="KW-1185">Reference proteome</keyword>
<evidence type="ECO:0000313" key="2">
    <source>
        <dbReference type="EMBL" id="TNM98826.1"/>
    </source>
</evidence>
<accession>A0A4Z2C4Q0</accession>
<dbReference type="AlphaFoldDB" id="A0A4Z2C4Q0"/>
<organism evidence="2 3">
    <name type="scientific">Takifugu bimaculatus</name>
    <dbReference type="NCBI Taxonomy" id="433685"/>
    <lineage>
        <taxon>Eukaryota</taxon>
        <taxon>Metazoa</taxon>
        <taxon>Chordata</taxon>
        <taxon>Craniata</taxon>
        <taxon>Vertebrata</taxon>
        <taxon>Euteleostomi</taxon>
        <taxon>Actinopterygii</taxon>
        <taxon>Neopterygii</taxon>
        <taxon>Teleostei</taxon>
        <taxon>Neoteleostei</taxon>
        <taxon>Acanthomorphata</taxon>
        <taxon>Eupercaria</taxon>
        <taxon>Tetraodontiformes</taxon>
        <taxon>Tetradontoidea</taxon>
        <taxon>Tetraodontidae</taxon>
        <taxon>Takifugu</taxon>
    </lineage>
</organism>
<evidence type="ECO:0000313" key="3">
    <source>
        <dbReference type="Proteomes" id="UP000516260"/>
    </source>
</evidence>
<sequence>MFRVENTETRSEEANVIACADLEKTLQKLENLSDDMAQLALRTQLRLCDLIVCVGHPDKLACPEAQERSIPTVDLGTEILTTEKEDSEDLERQPQSE</sequence>
<comment type="caution">
    <text evidence="2">The sequence shown here is derived from an EMBL/GenBank/DDBJ whole genome shotgun (WGS) entry which is preliminary data.</text>
</comment>
<feature type="region of interest" description="Disordered" evidence="1">
    <location>
        <begin position="75"/>
        <end position="97"/>
    </location>
</feature>